<dbReference type="InterPro" id="IPR054170">
    <property type="entry name" value="RlmL_1st"/>
</dbReference>
<evidence type="ECO:0000259" key="3">
    <source>
        <dbReference type="SMART" id="SM00981"/>
    </source>
</evidence>
<dbReference type="SUPFAM" id="SSF53335">
    <property type="entry name" value="S-adenosyl-L-methionine-dependent methyltransferases"/>
    <property type="match status" value="1"/>
</dbReference>
<keyword evidence="1 4" id="KW-0489">Methyltransferase</keyword>
<dbReference type="Proteomes" id="UP000182321">
    <property type="component" value="Unassembled WGS sequence"/>
</dbReference>
<evidence type="ECO:0000313" key="5">
    <source>
        <dbReference type="Proteomes" id="UP000182321"/>
    </source>
</evidence>
<dbReference type="PANTHER" id="PTHR47313">
    <property type="entry name" value="RIBOSOMAL RNA LARGE SUBUNIT METHYLTRANSFERASE K/L"/>
    <property type="match status" value="1"/>
</dbReference>
<dbReference type="EMBL" id="FNZX01000003">
    <property type="protein sequence ID" value="SEK17608.1"/>
    <property type="molecule type" value="Genomic_DNA"/>
</dbReference>
<dbReference type="Pfam" id="PF02926">
    <property type="entry name" value="THUMP"/>
    <property type="match status" value="1"/>
</dbReference>
<dbReference type="PROSITE" id="PS00092">
    <property type="entry name" value="N6_MTASE"/>
    <property type="match status" value="1"/>
</dbReference>
<dbReference type="SMART" id="SM00981">
    <property type="entry name" value="THUMP"/>
    <property type="match status" value="1"/>
</dbReference>
<dbReference type="InterPro" id="IPR000241">
    <property type="entry name" value="RlmKL-like_Mtase"/>
</dbReference>
<sequence>MKNQLRKSVINYLKTKIFTISCPCHFGLEAPLKREIYDLGYDITEVTDGRVTFTGDAEAICRANIHLRCAERVLVEVGRFHATTFEELFQGIKSLPWEEYIPKDGKFWVTKATSVKSKLFSLTDIQSIAKKAMVERMKSYYDINWFDEDGAEYPVRIFLLKDDVVVTLDSTGVPLHKRGYRTYTSKAPLSETMAAALIELTPWRADRILVDPFCGSGTFLIEAAMMAANIAPGLNRDFTSMDWTNLIDSQIWKDCFDEARAEVNTDIECDLQGFDIDPEMVKIARLNAKQAGVDHLIHFQARDVANLRHPKKYGFILTNPPYGERLEDKKDLPEIYGKLGDAFKALDSWSMYVITSYEDAPKSIGKKADKNRKIYNGMIKTYFYQFLGPKPKKKD</sequence>
<dbReference type="GO" id="GO:0003723">
    <property type="term" value="F:RNA binding"/>
    <property type="evidence" value="ECO:0007669"/>
    <property type="project" value="InterPro"/>
</dbReference>
<dbReference type="GO" id="GO:0008990">
    <property type="term" value="F:rRNA (guanine-N2-)-methyltransferase activity"/>
    <property type="evidence" value="ECO:0007669"/>
    <property type="project" value="TreeGrafter"/>
</dbReference>
<protein>
    <submittedName>
        <fullName evidence="4">Putative N6-adenine-specific DNA methylase</fullName>
    </submittedName>
</protein>
<gene>
    <name evidence="4" type="ORF">SAMN02910377_00080</name>
</gene>
<dbReference type="Gene3D" id="3.40.50.150">
    <property type="entry name" value="Vaccinia Virus protein VP39"/>
    <property type="match status" value="1"/>
</dbReference>
<dbReference type="Gene3D" id="3.30.2130.30">
    <property type="match status" value="1"/>
</dbReference>
<keyword evidence="2" id="KW-0808">Transferase</keyword>
<evidence type="ECO:0000256" key="1">
    <source>
        <dbReference type="ARBA" id="ARBA00022603"/>
    </source>
</evidence>
<organism evidence="4 5">
    <name type="scientific">Pseudobutyrivibrio ruminis</name>
    <dbReference type="NCBI Taxonomy" id="46206"/>
    <lineage>
        <taxon>Bacteria</taxon>
        <taxon>Bacillati</taxon>
        <taxon>Bacillota</taxon>
        <taxon>Clostridia</taxon>
        <taxon>Lachnospirales</taxon>
        <taxon>Lachnospiraceae</taxon>
        <taxon>Pseudobutyrivibrio</taxon>
    </lineage>
</organism>
<dbReference type="CDD" id="cd11715">
    <property type="entry name" value="THUMP_AdoMetMT"/>
    <property type="match status" value="1"/>
</dbReference>
<dbReference type="AlphaFoldDB" id="A0A1H7EUW7"/>
<proteinExistence type="predicted"/>
<dbReference type="eggNOG" id="COG0116">
    <property type="taxonomic scope" value="Bacteria"/>
</dbReference>
<feature type="domain" description="THUMP" evidence="3">
    <location>
        <begin position="72"/>
        <end position="170"/>
    </location>
</feature>
<dbReference type="InterPro" id="IPR002052">
    <property type="entry name" value="DNA_methylase_N6_adenine_CS"/>
</dbReference>
<accession>A0A1H7EUW7</accession>
<dbReference type="GO" id="GO:0070043">
    <property type="term" value="F:rRNA (guanine-N7-)-methyltransferase activity"/>
    <property type="evidence" value="ECO:0007669"/>
    <property type="project" value="TreeGrafter"/>
</dbReference>
<dbReference type="PANTHER" id="PTHR47313:SF1">
    <property type="entry name" value="RIBOSOMAL RNA LARGE SUBUNIT METHYLTRANSFERASE K_L"/>
    <property type="match status" value="1"/>
</dbReference>
<dbReference type="InterPro" id="IPR053943">
    <property type="entry name" value="RlmKL-like_Mtase_CS"/>
</dbReference>
<dbReference type="InterPro" id="IPR004114">
    <property type="entry name" value="THUMP_dom"/>
</dbReference>
<dbReference type="PROSITE" id="PS01261">
    <property type="entry name" value="UPF0020"/>
    <property type="match status" value="1"/>
</dbReference>
<dbReference type="Pfam" id="PF01170">
    <property type="entry name" value="UPF0020"/>
    <property type="match status" value="1"/>
</dbReference>
<dbReference type="InterPro" id="IPR029063">
    <property type="entry name" value="SAM-dependent_MTases_sf"/>
</dbReference>
<dbReference type="Pfam" id="PF22020">
    <property type="entry name" value="RlmL_1st"/>
    <property type="match status" value="1"/>
</dbReference>
<reference evidence="5" key="1">
    <citation type="submission" date="2016-10" db="EMBL/GenBank/DDBJ databases">
        <authorList>
            <person name="Varghese N."/>
        </authorList>
    </citation>
    <scope>NUCLEOTIDE SEQUENCE [LARGE SCALE GENOMIC DNA]</scope>
    <source>
        <strain evidence="5">ACV-9</strain>
    </source>
</reference>
<dbReference type="PRINTS" id="PR00507">
    <property type="entry name" value="N12N6MTFRASE"/>
</dbReference>
<name>A0A1H7EUW7_9FIRM</name>
<evidence type="ECO:0000256" key="2">
    <source>
        <dbReference type="ARBA" id="ARBA00022679"/>
    </source>
</evidence>
<keyword evidence="5" id="KW-1185">Reference proteome</keyword>
<evidence type="ECO:0000313" key="4">
    <source>
        <dbReference type="EMBL" id="SEK17608.1"/>
    </source>
</evidence>